<dbReference type="Pfam" id="PF09043">
    <property type="entry name" value="Lys-AminoMut_A"/>
    <property type="match status" value="1"/>
</dbReference>
<dbReference type="InterPro" id="IPR037086">
    <property type="entry name" value="Lys-AminoMut_asu_sf"/>
</dbReference>
<evidence type="ECO:0000256" key="1">
    <source>
        <dbReference type="SAM" id="MobiDB-lite"/>
    </source>
</evidence>
<dbReference type="InterPro" id="IPR015130">
    <property type="entry name" value="Lys-AminoMut_A"/>
</dbReference>
<dbReference type="InterPro" id="IPR016176">
    <property type="entry name" value="Cbl-dep_enz_cat"/>
</dbReference>
<dbReference type="GO" id="GO:0047826">
    <property type="term" value="F:D-lysine 5,6-aminomutase activity"/>
    <property type="evidence" value="ECO:0007669"/>
    <property type="project" value="UniProtKB-EC"/>
</dbReference>
<evidence type="ECO:0000313" key="4">
    <source>
        <dbReference type="Proteomes" id="UP000649753"/>
    </source>
</evidence>
<name>A0A927MFV1_9ACTN</name>
<dbReference type="RefSeq" id="WP_225945750.1">
    <property type="nucleotide sequence ID" value="NZ_JADBEB010000001.1"/>
</dbReference>
<feature type="domain" description="D-Lysine 5,6-aminomutase alpha subunit" evidence="2">
    <location>
        <begin position="44"/>
        <end position="570"/>
    </location>
</feature>
<gene>
    <name evidence="3" type="ORF">H4W31_006013</name>
</gene>
<evidence type="ECO:0000259" key="2">
    <source>
        <dbReference type="Pfam" id="PF09043"/>
    </source>
</evidence>
<comment type="caution">
    <text evidence="3">The sequence shown here is derived from an EMBL/GenBank/DDBJ whole genome shotgun (WGS) entry which is preliminary data.</text>
</comment>
<organism evidence="3 4">
    <name type="scientific">Plantactinospora soyae</name>
    <dbReference type="NCBI Taxonomy" id="1544732"/>
    <lineage>
        <taxon>Bacteria</taxon>
        <taxon>Bacillati</taxon>
        <taxon>Actinomycetota</taxon>
        <taxon>Actinomycetes</taxon>
        <taxon>Micromonosporales</taxon>
        <taxon>Micromonosporaceae</taxon>
        <taxon>Plantactinospora</taxon>
    </lineage>
</organism>
<protein>
    <submittedName>
        <fullName evidence="3">Beta-lysine 5,6-aminomutase alpha subunit</fullName>
        <ecNumber evidence="3">5.4.3.3</ecNumber>
    </submittedName>
</protein>
<proteinExistence type="predicted"/>
<dbReference type="SUPFAM" id="SSF51703">
    <property type="entry name" value="Cobalamin (vitamin B12)-dependent enzymes"/>
    <property type="match status" value="1"/>
</dbReference>
<dbReference type="GO" id="GO:0031419">
    <property type="term" value="F:cobalamin binding"/>
    <property type="evidence" value="ECO:0007669"/>
    <property type="project" value="InterPro"/>
</dbReference>
<feature type="region of interest" description="Disordered" evidence="1">
    <location>
        <begin position="1"/>
        <end position="46"/>
    </location>
</feature>
<keyword evidence="3" id="KW-0413">Isomerase</keyword>
<dbReference type="EC" id="5.4.3.3" evidence="3"/>
<dbReference type="Proteomes" id="UP000649753">
    <property type="component" value="Unassembled WGS sequence"/>
</dbReference>
<keyword evidence="4" id="KW-1185">Reference proteome</keyword>
<reference evidence="3" key="1">
    <citation type="submission" date="2020-10" db="EMBL/GenBank/DDBJ databases">
        <title>Sequencing the genomes of 1000 actinobacteria strains.</title>
        <authorList>
            <person name="Klenk H.-P."/>
        </authorList>
    </citation>
    <scope>NUCLEOTIDE SEQUENCE</scope>
    <source>
        <strain evidence="3">DSM 46832</strain>
    </source>
</reference>
<sequence length="578" mass="61524">MVHGSGVRPGSAGVGSASAASGAGGGSTEAERGTGSGPGPVGKLALDPRLVRRARELARRAGQPVVELARGHTTVSVERAVLRLAGVGGADPDGIPWVNRLVDAVVAEVGLAHGVTLPVFDALVRELGPPVRGGRGNGVPATEVGEALTLLAQKSAAGSVRFGVPSGRAATSARAAARRAVGAGLRRIDRRRAERDRLVRRHGDPVQRPWIYLIVATGDIYEDIPQAQAAARAGADVIAVIRSTGQSLLDYVPEGATREGFAGTYATQENFRLMRAALDASSKELGRYVRLTNYASGLCMPEMAVLAGLERLDMMLNDSMYGILFRDINPVRTFVDQRFSRQVHARAGIIINTGEDNYLTTADAVDEAHTVTVSQLLNEFFAHEAGLADRQLGLGHAFEIDPAVPESFRLELAHALLARELFPDAPLKWMPPTRYMTGDVFRGNLLDGFFNLVGTMTRQDILLVGMMTEAVVTPWLSDRDIALQNVRYVLGAAGGLHEDFVPAPGGFIQQRAGRVLGEAVELLERIVDDGLLTAIADGTFGITKRPADRGRGLDGVAAHADDYYNPATELLESVEEGS</sequence>
<accession>A0A927MFV1</accession>
<dbReference type="EMBL" id="JADBEB010000001">
    <property type="protein sequence ID" value="MBE1490375.1"/>
    <property type="molecule type" value="Genomic_DNA"/>
</dbReference>
<evidence type="ECO:0000313" key="3">
    <source>
        <dbReference type="EMBL" id="MBE1490375.1"/>
    </source>
</evidence>
<dbReference type="AlphaFoldDB" id="A0A927MFV1"/>
<feature type="compositionally biased region" description="Low complexity" evidence="1">
    <location>
        <begin position="1"/>
        <end position="21"/>
    </location>
</feature>
<dbReference type="Gene3D" id="3.20.20.440">
    <property type="entry name" value="D-Lysine 5,6-aminomutase alpha subunit"/>
    <property type="match status" value="1"/>
</dbReference>